<keyword evidence="11" id="KW-1185">Reference proteome</keyword>
<evidence type="ECO:0000256" key="6">
    <source>
        <dbReference type="ARBA" id="ARBA00038076"/>
    </source>
</evidence>
<protein>
    <submittedName>
        <fullName evidence="10">Putative ABC transport system permease protein</fullName>
    </submittedName>
</protein>
<feature type="transmembrane region" description="Helical" evidence="7">
    <location>
        <begin position="280"/>
        <end position="299"/>
    </location>
</feature>
<feature type="transmembrane region" description="Helical" evidence="7">
    <location>
        <begin position="721"/>
        <end position="748"/>
    </location>
</feature>
<feature type="transmembrane region" description="Helical" evidence="7">
    <location>
        <begin position="768"/>
        <end position="791"/>
    </location>
</feature>
<feature type="domain" description="ABC3 transporter permease C-terminal" evidence="8">
    <location>
        <begin position="283"/>
        <end position="403"/>
    </location>
</feature>
<evidence type="ECO:0000256" key="7">
    <source>
        <dbReference type="SAM" id="Phobius"/>
    </source>
</evidence>
<evidence type="ECO:0000259" key="8">
    <source>
        <dbReference type="Pfam" id="PF02687"/>
    </source>
</evidence>
<dbReference type="EMBL" id="SNWR01000001">
    <property type="protein sequence ID" value="TDO41953.1"/>
    <property type="molecule type" value="Genomic_DNA"/>
</dbReference>
<dbReference type="GO" id="GO:0022857">
    <property type="term" value="F:transmembrane transporter activity"/>
    <property type="evidence" value="ECO:0007669"/>
    <property type="project" value="TreeGrafter"/>
</dbReference>
<feature type="domain" description="ABC3 transporter permease C-terminal" evidence="8">
    <location>
        <begin position="681"/>
        <end position="800"/>
    </location>
</feature>
<feature type="transmembrane region" description="Helical" evidence="7">
    <location>
        <begin position="677"/>
        <end position="701"/>
    </location>
</feature>
<dbReference type="PANTHER" id="PTHR30572">
    <property type="entry name" value="MEMBRANE COMPONENT OF TRANSPORTER-RELATED"/>
    <property type="match status" value="1"/>
</dbReference>
<name>A0A4R6JYK7_9ACTN</name>
<evidence type="ECO:0000256" key="3">
    <source>
        <dbReference type="ARBA" id="ARBA00022692"/>
    </source>
</evidence>
<proteinExistence type="inferred from homology"/>
<evidence type="ECO:0000313" key="10">
    <source>
        <dbReference type="EMBL" id="TDO41953.1"/>
    </source>
</evidence>
<feature type="transmembrane region" description="Helical" evidence="7">
    <location>
        <begin position="449"/>
        <end position="469"/>
    </location>
</feature>
<comment type="similarity">
    <text evidence="6">Belongs to the ABC-4 integral membrane protein family.</text>
</comment>
<evidence type="ECO:0000313" key="11">
    <source>
        <dbReference type="Proteomes" id="UP000294901"/>
    </source>
</evidence>
<keyword evidence="3 7" id="KW-0812">Transmembrane</keyword>
<evidence type="ECO:0000256" key="5">
    <source>
        <dbReference type="ARBA" id="ARBA00023136"/>
    </source>
</evidence>
<dbReference type="RefSeq" id="WP_203720720.1">
    <property type="nucleotide sequence ID" value="NZ_BOMD01000064.1"/>
</dbReference>
<dbReference type="Pfam" id="PF12704">
    <property type="entry name" value="MacB_PCD"/>
    <property type="match status" value="1"/>
</dbReference>
<feature type="transmembrane region" description="Helical" evidence="7">
    <location>
        <begin position="375"/>
        <end position="396"/>
    </location>
</feature>
<dbReference type="InterPro" id="IPR003838">
    <property type="entry name" value="ABC3_permease_C"/>
</dbReference>
<sequence length="809" mass="85071">MNRFRFWMRWSWRDLRRRWVLVGAIALVIALGTGTYAGLLGTSAWRTQSNDASFAALHTHDLRVALPQGSHVREGTLAAVLSGLPHAGDVTAARERLVVPTQIAGPGGLLVTGELVGTDTRPGPVVDGVWISAGRALGLADDGRPQVVAETVFAGKNNLPIPAELTVSGGATLTVVGRGQSPEYFLVTGAQGGGTPFLSQKAYGVLFASLHTVQQATGATGAVNDLVLTLRPGADRDAVAGELRHALDAARPPVAATVSTRDDIDAYRILYQDIDGDARLWRVVALLVLLGGALAALNLTTRIVEAQRREIGIGMALGVPSRLLAVRPLLFGAQVALLGVALGLLVGWAIGIPLRALFTDMVPLPIWRTPLQWDVFAQAAALGFILPFAAVAWPIWRALRVQPVQAIRVGHLAARSGGPVRFLRRLRLPGRGYHQIPLRNVLRTPRRSALTALGIAASITTLVTVFGFLDTFRGTLDRAGDELLHAAPDRVAVTLDTFQPRDGDVVRQIAGLPEVASVDPGLLTGGTARAGGHQIDLAIEVLAARPAWTPTLTSGTVHGGIVLADKAARDLGVHAGDTVTVEHPRATATGLRTVQTPMRVTGIHPNPMRMLAYLDQASAGPFGLTGATNLLTVTPAAGAGPEAVRRALLAVPHVASAQTARAATDGMKASLDEFVGILQVAAAVTLLLALLIAFNTTTIGVDERAREHATMLAFGLPPRTVLGMTTVETVLVGGAGTIAGILGGYVLLRWLTVTTIPSVLPEIGVTAMLSTRTVVEALALGVLTVAVAPLFTLRRTRRMDIPATLRVME</sequence>
<dbReference type="InterPro" id="IPR050250">
    <property type="entry name" value="Macrolide_Exporter_MacB"/>
</dbReference>
<feature type="domain" description="MacB-like periplasmic core" evidence="9">
    <location>
        <begin position="448"/>
        <end position="649"/>
    </location>
</feature>
<comment type="caution">
    <text evidence="10">The sequence shown here is derived from an EMBL/GenBank/DDBJ whole genome shotgun (WGS) entry which is preliminary data.</text>
</comment>
<evidence type="ECO:0000259" key="9">
    <source>
        <dbReference type="Pfam" id="PF12704"/>
    </source>
</evidence>
<accession>A0A4R6JYK7</accession>
<comment type="subcellular location">
    <subcellularLocation>
        <location evidence="1">Cell membrane</location>
        <topology evidence="1">Multi-pass membrane protein</topology>
    </subcellularLocation>
</comment>
<dbReference type="GO" id="GO:0005886">
    <property type="term" value="C:plasma membrane"/>
    <property type="evidence" value="ECO:0007669"/>
    <property type="project" value="UniProtKB-SubCell"/>
</dbReference>
<reference evidence="10 11" key="1">
    <citation type="submission" date="2019-03" db="EMBL/GenBank/DDBJ databases">
        <title>Sequencing the genomes of 1000 actinobacteria strains.</title>
        <authorList>
            <person name="Klenk H.-P."/>
        </authorList>
    </citation>
    <scope>NUCLEOTIDE SEQUENCE [LARGE SCALE GENOMIC DNA]</scope>
    <source>
        <strain evidence="10 11">DSM 43805</strain>
    </source>
</reference>
<evidence type="ECO:0000256" key="2">
    <source>
        <dbReference type="ARBA" id="ARBA00022475"/>
    </source>
</evidence>
<dbReference type="Proteomes" id="UP000294901">
    <property type="component" value="Unassembled WGS sequence"/>
</dbReference>
<dbReference type="InterPro" id="IPR025857">
    <property type="entry name" value="MacB_PCD"/>
</dbReference>
<organism evidence="10 11">
    <name type="scientific">Paractinoplanes brasiliensis</name>
    <dbReference type="NCBI Taxonomy" id="52695"/>
    <lineage>
        <taxon>Bacteria</taxon>
        <taxon>Bacillati</taxon>
        <taxon>Actinomycetota</taxon>
        <taxon>Actinomycetes</taxon>
        <taxon>Micromonosporales</taxon>
        <taxon>Micromonosporaceae</taxon>
        <taxon>Paractinoplanes</taxon>
    </lineage>
</organism>
<dbReference type="Pfam" id="PF02687">
    <property type="entry name" value="FtsX"/>
    <property type="match status" value="2"/>
</dbReference>
<keyword evidence="5 7" id="KW-0472">Membrane</keyword>
<dbReference type="PANTHER" id="PTHR30572:SF4">
    <property type="entry name" value="ABC TRANSPORTER PERMEASE YTRF"/>
    <property type="match status" value="1"/>
</dbReference>
<keyword evidence="2" id="KW-1003">Cell membrane</keyword>
<gene>
    <name evidence="10" type="ORF">C8E87_5714</name>
</gene>
<feature type="transmembrane region" description="Helical" evidence="7">
    <location>
        <begin position="329"/>
        <end position="355"/>
    </location>
</feature>
<keyword evidence="4 7" id="KW-1133">Transmembrane helix</keyword>
<evidence type="ECO:0000256" key="4">
    <source>
        <dbReference type="ARBA" id="ARBA00022989"/>
    </source>
</evidence>
<dbReference type="AlphaFoldDB" id="A0A4R6JYK7"/>
<evidence type="ECO:0000256" key="1">
    <source>
        <dbReference type="ARBA" id="ARBA00004651"/>
    </source>
</evidence>